<dbReference type="STRING" id="641691.SAMN05421636_103136"/>
<keyword evidence="3" id="KW-1185">Reference proteome</keyword>
<keyword evidence="1" id="KW-0732">Signal</keyword>
<accession>A0A1G6ZWK0</accession>
<gene>
    <name evidence="2" type="ORF">SAMN05421636_103136</name>
</gene>
<protein>
    <submittedName>
        <fullName evidence="2">Uncharacterized protein</fullName>
    </submittedName>
</protein>
<name>A0A1G6ZWK0_9FLAO</name>
<evidence type="ECO:0000313" key="2">
    <source>
        <dbReference type="EMBL" id="SDE07058.1"/>
    </source>
</evidence>
<proteinExistence type="predicted"/>
<dbReference type="EMBL" id="FNAO01000003">
    <property type="protein sequence ID" value="SDE07058.1"/>
    <property type="molecule type" value="Genomic_DNA"/>
</dbReference>
<evidence type="ECO:0000313" key="3">
    <source>
        <dbReference type="Proteomes" id="UP000199109"/>
    </source>
</evidence>
<dbReference type="Proteomes" id="UP000199109">
    <property type="component" value="Unassembled WGS sequence"/>
</dbReference>
<evidence type="ECO:0000256" key="1">
    <source>
        <dbReference type="SAM" id="SignalP"/>
    </source>
</evidence>
<feature type="chain" id="PRO_5011432129" evidence="1">
    <location>
        <begin position="22"/>
        <end position="146"/>
    </location>
</feature>
<organism evidence="2 3">
    <name type="scientific">Pricia antarctica</name>
    <dbReference type="NCBI Taxonomy" id="641691"/>
    <lineage>
        <taxon>Bacteria</taxon>
        <taxon>Pseudomonadati</taxon>
        <taxon>Bacteroidota</taxon>
        <taxon>Flavobacteriia</taxon>
        <taxon>Flavobacteriales</taxon>
        <taxon>Flavobacteriaceae</taxon>
        <taxon>Pricia</taxon>
    </lineage>
</organism>
<dbReference type="AlphaFoldDB" id="A0A1G6ZWK0"/>
<reference evidence="2 3" key="1">
    <citation type="submission" date="2016-10" db="EMBL/GenBank/DDBJ databases">
        <authorList>
            <person name="de Groot N.N."/>
        </authorList>
    </citation>
    <scope>NUCLEOTIDE SEQUENCE [LARGE SCALE GENOMIC DNA]</scope>
    <source>
        <strain evidence="2 3">DSM 23421</strain>
    </source>
</reference>
<sequence>MRIFLKLLCSSLVLISVSINAQNCTLDIGGKNTETMISVFQLNEAQVATLETLRRLLAVETGHLEERIEKLLAEHPQSTQDELIKMADKYKVLQQEIVTVSYESDKKFLSEFNAKQYERYLQLCRAAIRRPIAVVPKVYNDSIAPK</sequence>
<feature type="signal peptide" evidence="1">
    <location>
        <begin position="1"/>
        <end position="21"/>
    </location>
</feature>